<protein>
    <recommendedName>
        <fullName evidence="4">Biopolymer transport protein ExbD</fullName>
    </recommendedName>
</protein>
<dbReference type="EMBL" id="FOEN01000013">
    <property type="protein sequence ID" value="SEQ48660.1"/>
    <property type="molecule type" value="Genomic_DNA"/>
</dbReference>
<evidence type="ECO:0000313" key="2">
    <source>
        <dbReference type="EMBL" id="SEQ48660.1"/>
    </source>
</evidence>
<sequence>MNRHQMLIDLTPLLDVILIILFMVLVSNQSMNAQEVENLQAQVSRLEQSQLPQTPSQKTWQISFAEDIDKLNLVYHQVQGQEEIYLITAAEERHVKPASEDLTQWLQQELDLLANDVVMISFTYDNHQIYYRDYRNLVEAINKLNQIQDKKIIYSEYPEDEFRKDEGHGQSRQEVE</sequence>
<dbReference type="Proteomes" id="UP000198833">
    <property type="component" value="Unassembled WGS sequence"/>
</dbReference>
<proteinExistence type="predicted"/>
<keyword evidence="3" id="KW-1185">Reference proteome</keyword>
<dbReference type="RefSeq" id="WP_143440753.1">
    <property type="nucleotide sequence ID" value="NZ_FOEN01000013.1"/>
</dbReference>
<accession>A0A1H9GEW5</accession>
<feature type="transmembrane region" description="Helical" evidence="1">
    <location>
        <begin position="7"/>
        <end position="26"/>
    </location>
</feature>
<keyword evidence="1" id="KW-0812">Transmembrane</keyword>
<gene>
    <name evidence="2" type="ORF">SAMN04488558_11323</name>
</gene>
<evidence type="ECO:0000313" key="3">
    <source>
        <dbReference type="Proteomes" id="UP000198833"/>
    </source>
</evidence>
<keyword evidence="1" id="KW-1133">Transmembrane helix</keyword>
<dbReference type="STRING" id="89093.SAMN04488558_11323"/>
<evidence type="ECO:0008006" key="4">
    <source>
        <dbReference type="Google" id="ProtNLM"/>
    </source>
</evidence>
<evidence type="ECO:0000256" key="1">
    <source>
        <dbReference type="SAM" id="Phobius"/>
    </source>
</evidence>
<dbReference type="OrthoDB" id="9904848at2"/>
<dbReference type="AlphaFoldDB" id="A0A1H9GEW5"/>
<organism evidence="2 3">
    <name type="scientific">Ignavigranum ruoffiae</name>
    <dbReference type="NCBI Taxonomy" id="89093"/>
    <lineage>
        <taxon>Bacteria</taxon>
        <taxon>Bacillati</taxon>
        <taxon>Bacillota</taxon>
        <taxon>Bacilli</taxon>
        <taxon>Lactobacillales</taxon>
        <taxon>Aerococcaceae</taxon>
        <taxon>Ignavigranum</taxon>
    </lineage>
</organism>
<reference evidence="2 3" key="1">
    <citation type="submission" date="2016-10" db="EMBL/GenBank/DDBJ databases">
        <authorList>
            <person name="de Groot N.N."/>
        </authorList>
    </citation>
    <scope>NUCLEOTIDE SEQUENCE [LARGE SCALE GENOMIC DNA]</scope>
    <source>
        <strain evidence="2 3">DSM 15695</strain>
    </source>
</reference>
<name>A0A1H9GEW5_9LACT</name>
<keyword evidence="1" id="KW-0472">Membrane</keyword>